<feature type="transmembrane region" description="Helical" evidence="16">
    <location>
        <begin position="260"/>
        <end position="279"/>
    </location>
</feature>
<feature type="transmembrane region" description="Helical" evidence="16">
    <location>
        <begin position="390"/>
        <end position="415"/>
    </location>
</feature>
<name>D9MNF7_MIIMI</name>
<dbReference type="PANTHER" id="PTHR43507">
    <property type="entry name" value="NADH-UBIQUINONE OXIDOREDUCTASE CHAIN 4"/>
    <property type="match status" value="1"/>
</dbReference>
<keyword evidence="6 16" id="KW-0679">Respiratory chain</keyword>
<keyword evidence="13 16" id="KW-0496">Mitochondrion</keyword>
<feature type="transmembrane region" description="Helical" evidence="16">
    <location>
        <begin position="352"/>
        <end position="370"/>
    </location>
</feature>
<keyword evidence="14 16" id="KW-0472">Membrane</keyword>
<sequence>MLKILVPTLMLVPTTWLVPPKWLWPTTLMHSLLIALASLSWLKNLSETGWTFLNPYMATDPLSTPLLVLTCWLLPLMILASQNHTTLEPINRQRMFITLLTSLQIFLILAFSATELIMFYVMFEATLIPTLFLITRWGNQAERLNAGTYFLFYTLAGSLPLLVALLLLQNSTGTLSLLTLQFLSPAQLTTFADKLWWAGCLLAFLVKMPLYGVHLWLPKAHVEAPIAGSMILAAVLLKLGGYGMMRILPMLEPLTKELSYPFIIFALWGVIMTGSICLRQTDLKSLIAYSSVGHMGLVVGGILIQTPWGLTGALILMIAHGLTSSALFCLANTNYERTHSRTMILARGLQMALPLMTTWWFIASLANLALPPLPNLMGELMIITSLFSWSWWTLALTGAGTLITAGYSLYMFLMTQRGPLPTHIIALEPSHSREHLLVALHLLPLILLILKPELIWGWTA</sequence>
<feature type="transmembrane region" description="Helical" evidence="16">
    <location>
        <begin position="146"/>
        <end position="168"/>
    </location>
</feature>
<dbReference type="CTD" id="4538"/>
<feature type="transmembrane region" description="Helical" evidence="16">
    <location>
        <begin position="62"/>
        <end position="81"/>
    </location>
</feature>
<dbReference type="GO" id="GO:0048039">
    <property type="term" value="F:ubiquinone binding"/>
    <property type="evidence" value="ECO:0007669"/>
    <property type="project" value="TreeGrafter"/>
</dbReference>
<evidence type="ECO:0000256" key="5">
    <source>
        <dbReference type="ARBA" id="ARBA00022448"/>
    </source>
</evidence>
<gene>
    <name evidence="19" type="primary">ND4</name>
</gene>
<dbReference type="GO" id="GO:0042773">
    <property type="term" value="P:ATP synthesis coupled electron transport"/>
    <property type="evidence" value="ECO:0007669"/>
    <property type="project" value="InterPro"/>
</dbReference>
<comment type="catalytic activity">
    <reaction evidence="15 16">
        <text>a ubiquinone + NADH + 5 H(+)(in) = a ubiquinol + NAD(+) + 4 H(+)(out)</text>
        <dbReference type="Rhea" id="RHEA:29091"/>
        <dbReference type="Rhea" id="RHEA-COMP:9565"/>
        <dbReference type="Rhea" id="RHEA-COMP:9566"/>
        <dbReference type="ChEBI" id="CHEBI:15378"/>
        <dbReference type="ChEBI" id="CHEBI:16389"/>
        <dbReference type="ChEBI" id="CHEBI:17976"/>
        <dbReference type="ChEBI" id="CHEBI:57540"/>
        <dbReference type="ChEBI" id="CHEBI:57945"/>
        <dbReference type="EC" id="7.1.1.2"/>
    </reaction>
</comment>
<evidence type="ECO:0000256" key="12">
    <source>
        <dbReference type="ARBA" id="ARBA00023075"/>
    </source>
</evidence>
<evidence type="ECO:0000259" key="18">
    <source>
        <dbReference type="Pfam" id="PF01059"/>
    </source>
</evidence>
<comment type="similarity">
    <text evidence="2 16">Belongs to the complex I subunit 4 family.</text>
</comment>
<evidence type="ECO:0000256" key="4">
    <source>
        <dbReference type="ARBA" id="ARBA00021006"/>
    </source>
</evidence>
<comment type="function">
    <text evidence="16">Core subunit of the mitochondrial membrane respiratory chain NADH dehydrogenase (Complex I) which catalyzes electron transfer from NADH through the respiratory chain, using ubiquinone as an electron acceptor. Essential for the catalytic activity and assembly of complex I.</text>
</comment>
<evidence type="ECO:0000256" key="9">
    <source>
        <dbReference type="ARBA" id="ARBA00022982"/>
    </source>
</evidence>
<dbReference type="NCBIfam" id="TIGR01972">
    <property type="entry name" value="NDH_I_M"/>
    <property type="match status" value="1"/>
</dbReference>
<dbReference type="Pfam" id="PF01059">
    <property type="entry name" value="Oxidored_q5_N"/>
    <property type="match status" value="1"/>
</dbReference>
<evidence type="ECO:0000256" key="14">
    <source>
        <dbReference type="ARBA" id="ARBA00023136"/>
    </source>
</evidence>
<feature type="transmembrane region" description="Helical" evidence="16">
    <location>
        <begin position="21"/>
        <end position="42"/>
    </location>
</feature>
<feature type="domain" description="NADH:ubiquinone oxidoreductase chain 4 N-terminal" evidence="18">
    <location>
        <begin position="1"/>
        <end position="110"/>
    </location>
</feature>
<evidence type="ECO:0000256" key="7">
    <source>
        <dbReference type="ARBA" id="ARBA00022692"/>
    </source>
</evidence>
<evidence type="ECO:0000256" key="3">
    <source>
        <dbReference type="ARBA" id="ARBA00012944"/>
    </source>
</evidence>
<protein>
    <recommendedName>
        <fullName evidence="4 16">NADH-ubiquinone oxidoreductase chain 4</fullName>
        <ecNumber evidence="3 16">7.1.1.2</ecNumber>
    </recommendedName>
</protein>
<keyword evidence="10 16" id="KW-1133">Transmembrane helix</keyword>
<evidence type="ECO:0000256" key="8">
    <source>
        <dbReference type="ARBA" id="ARBA00022967"/>
    </source>
</evidence>
<feature type="transmembrane region" description="Helical" evidence="16">
    <location>
        <begin position="195"/>
        <end position="217"/>
    </location>
</feature>
<dbReference type="EC" id="7.1.1.2" evidence="3 16"/>
<dbReference type="EMBL" id="HM447240">
    <property type="protein sequence ID" value="ADJ66705.1"/>
    <property type="molecule type" value="Genomic_DNA"/>
</dbReference>
<evidence type="ECO:0000313" key="19">
    <source>
        <dbReference type="EMBL" id="ADJ66705.1"/>
    </source>
</evidence>
<evidence type="ECO:0000256" key="15">
    <source>
        <dbReference type="ARBA" id="ARBA00049551"/>
    </source>
</evidence>
<reference evidence="19" key="1">
    <citation type="submission" date="2010-06" db="EMBL/GenBank/DDBJ databases">
        <title>The complete mitochondrial genome of the nibe croaker, Miichthys miiuy.</title>
        <authorList>
            <person name="Xu T.J."/>
            <person name="Cheng Y.Z."/>
            <person name="Wang R.X."/>
        </authorList>
    </citation>
    <scope>NUCLEOTIDE SEQUENCE</scope>
</reference>
<dbReference type="Pfam" id="PF00361">
    <property type="entry name" value="Proton_antipo_M"/>
    <property type="match status" value="1"/>
</dbReference>
<keyword evidence="8" id="KW-1278">Translocase</keyword>
<dbReference type="PRINTS" id="PR01437">
    <property type="entry name" value="NUOXDRDTASE4"/>
</dbReference>
<dbReference type="InterPro" id="IPR010227">
    <property type="entry name" value="NADH_Q_OxRdtase_chainM/4"/>
</dbReference>
<keyword evidence="11 16" id="KW-0520">NAD</keyword>
<feature type="transmembrane region" description="Helical" evidence="16">
    <location>
        <begin position="229"/>
        <end position="248"/>
    </location>
</feature>
<accession>D9MNF7</accession>
<keyword evidence="5 16" id="KW-0813">Transport</keyword>
<dbReference type="GO" id="GO:0031966">
    <property type="term" value="C:mitochondrial membrane"/>
    <property type="evidence" value="ECO:0007669"/>
    <property type="project" value="UniProtKB-SubCell"/>
</dbReference>
<dbReference type="PANTHER" id="PTHR43507:SF20">
    <property type="entry name" value="NADH-UBIQUINONE OXIDOREDUCTASE CHAIN 4"/>
    <property type="match status" value="1"/>
</dbReference>
<feature type="transmembrane region" description="Helical" evidence="16">
    <location>
        <begin position="310"/>
        <end position="331"/>
    </location>
</feature>
<proteinExistence type="inferred from homology"/>
<dbReference type="GO" id="GO:0003954">
    <property type="term" value="F:NADH dehydrogenase activity"/>
    <property type="evidence" value="ECO:0007669"/>
    <property type="project" value="TreeGrafter"/>
</dbReference>
<dbReference type="GO" id="GO:0015990">
    <property type="term" value="P:electron transport coupled proton transport"/>
    <property type="evidence" value="ECO:0007669"/>
    <property type="project" value="TreeGrafter"/>
</dbReference>
<organism evidence="19">
    <name type="scientific">Miichthys miiuy</name>
    <name type="common">Mi-iuy croaker</name>
    <name type="synonym">Sciaena miiuy</name>
    <dbReference type="NCBI Taxonomy" id="240162"/>
    <lineage>
        <taxon>Eukaryota</taxon>
        <taxon>Metazoa</taxon>
        <taxon>Chordata</taxon>
        <taxon>Craniata</taxon>
        <taxon>Vertebrata</taxon>
        <taxon>Euteleostomi</taxon>
        <taxon>Actinopterygii</taxon>
        <taxon>Neopterygii</taxon>
        <taxon>Teleostei</taxon>
        <taxon>Neoteleostei</taxon>
        <taxon>Acanthomorphata</taxon>
        <taxon>Eupercaria</taxon>
        <taxon>Sciaenidae</taxon>
        <taxon>Miichthys</taxon>
    </lineage>
</organism>
<dbReference type="AlphaFoldDB" id="D9MNF7"/>
<dbReference type="InterPro" id="IPR001750">
    <property type="entry name" value="ND/Mrp_TM"/>
</dbReference>
<comment type="subcellular location">
    <subcellularLocation>
        <location evidence="1 16">Mitochondrion membrane</location>
        <topology evidence="1 16">Multi-pass membrane protein</topology>
    </subcellularLocation>
</comment>
<dbReference type="InterPro" id="IPR003918">
    <property type="entry name" value="NADH_UbQ_OxRdtase"/>
</dbReference>
<feature type="domain" description="NADH:quinone oxidoreductase/Mrp antiporter transmembrane" evidence="17">
    <location>
        <begin position="113"/>
        <end position="403"/>
    </location>
</feature>
<geneLocation type="mitochondrion" evidence="19"/>
<evidence type="ECO:0000259" key="17">
    <source>
        <dbReference type="Pfam" id="PF00361"/>
    </source>
</evidence>
<evidence type="ECO:0000256" key="2">
    <source>
        <dbReference type="ARBA" id="ARBA00009025"/>
    </source>
</evidence>
<feature type="transmembrane region" description="Helical" evidence="16">
    <location>
        <begin position="93"/>
        <end position="111"/>
    </location>
</feature>
<evidence type="ECO:0000256" key="1">
    <source>
        <dbReference type="ARBA" id="ARBA00004225"/>
    </source>
</evidence>
<dbReference type="InterPro" id="IPR000260">
    <property type="entry name" value="NADH4_N"/>
</dbReference>
<evidence type="ECO:0000256" key="6">
    <source>
        <dbReference type="ARBA" id="ARBA00022660"/>
    </source>
</evidence>
<evidence type="ECO:0000256" key="11">
    <source>
        <dbReference type="ARBA" id="ARBA00023027"/>
    </source>
</evidence>
<dbReference type="RefSeq" id="YP_003795680.1">
    <property type="nucleotide sequence ID" value="NC_014351.1"/>
</dbReference>
<keyword evidence="12 16" id="KW-0830">Ubiquinone</keyword>
<evidence type="ECO:0000256" key="13">
    <source>
        <dbReference type="ARBA" id="ARBA00023128"/>
    </source>
</evidence>
<feature type="transmembrane region" description="Helical" evidence="16">
    <location>
        <begin position="117"/>
        <end position="134"/>
    </location>
</feature>
<feature type="transmembrane region" description="Helical" evidence="16">
    <location>
        <begin position="286"/>
        <end position="304"/>
    </location>
</feature>
<evidence type="ECO:0000256" key="10">
    <source>
        <dbReference type="ARBA" id="ARBA00022989"/>
    </source>
</evidence>
<keyword evidence="9 16" id="KW-0249">Electron transport</keyword>
<dbReference type="GeneID" id="9481359"/>
<evidence type="ECO:0000256" key="16">
    <source>
        <dbReference type="RuleBase" id="RU003297"/>
    </source>
</evidence>
<keyword evidence="7 16" id="KW-0812">Transmembrane</keyword>
<dbReference type="GO" id="GO:0008137">
    <property type="term" value="F:NADH dehydrogenase (ubiquinone) activity"/>
    <property type="evidence" value="ECO:0007669"/>
    <property type="project" value="UniProtKB-UniRule"/>
</dbReference>